<name>A0A2J7ZRK6_9CHLO</name>
<proteinExistence type="predicted"/>
<dbReference type="AlphaFoldDB" id="A0A2J7ZRK6"/>
<organism evidence="2 3">
    <name type="scientific">Tetrabaena socialis</name>
    <dbReference type="NCBI Taxonomy" id="47790"/>
    <lineage>
        <taxon>Eukaryota</taxon>
        <taxon>Viridiplantae</taxon>
        <taxon>Chlorophyta</taxon>
        <taxon>core chlorophytes</taxon>
        <taxon>Chlorophyceae</taxon>
        <taxon>CS clade</taxon>
        <taxon>Chlamydomonadales</taxon>
        <taxon>Tetrabaenaceae</taxon>
        <taxon>Tetrabaena</taxon>
    </lineage>
</organism>
<accession>A0A2J7ZRK6</accession>
<protein>
    <submittedName>
        <fullName evidence="2">Uncharacterized protein</fullName>
    </submittedName>
</protein>
<reference evidence="2 3" key="1">
    <citation type="journal article" date="2017" name="Mol. Biol. Evol.">
        <title>The 4-celled Tetrabaena socialis nuclear genome reveals the essential components for genetic control of cell number at the origin of multicellularity in the volvocine lineage.</title>
        <authorList>
            <person name="Featherston J."/>
            <person name="Arakaki Y."/>
            <person name="Hanschen E.R."/>
            <person name="Ferris P.J."/>
            <person name="Michod R.E."/>
            <person name="Olson B.J.S.C."/>
            <person name="Nozaki H."/>
            <person name="Durand P.M."/>
        </authorList>
    </citation>
    <scope>NUCLEOTIDE SEQUENCE [LARGE SCALE GENOMIC DNA]</scope>
    <source>
        <strain evidence="2 3">NIES-571</strain>
    </source>
</reference>
<dbReference type="Proteomes" id="UP000236333">
    <property type="component" value="Unassembled WGS sequence"/>
</dbReference>
<evidence type="ECO:0000256" key="1">
    <source>
        <dbReference type="SAM" id="MobiDB-lite"/>
    </source>
</evidence>
<dbReference type="EMBL" id="PGGS01000584">
    <property type="protein sequence ID" value="PNH02870.1"/>
    <property type="molecule type" value="Genomic_DNA"/>
</dbReference>
<gene>
    <name evidence="2" type="ORF">TSOC_011119</name>
</gene>
<evidence type="ECO:0000313" key="2">
    <source>
        <dbReference type="EMBL" id="PNH02870.1"/>
    </source>
</evidence>
<evidence type="ECO:0000313" key="3">
    <source>
        <dbReference type="Proteomes" id="UP000236333"/>
    </source>
</evidence>
<feature type="region of interest" description="Disordered" evidence="1">
    <location>
        <begin position="375"/>
        <end position="461"/>
    </location>
</feature>
<feature type="compositionally biased region" description="Low complexity" evidence="1">
    <location>
        <begin position="375"/>
        <end position="393"/>
    </location>
</feature>
<keyword evidence="3" id="KW-1185">Reference proteome</keyword>
<comment type="caution">
    <text evidence="2">The sequence shown here is derived from an EMBL/GenBank/DDBJ whole genome shotgun (WGS) entry which is preliminary data.</text>
</comment>
<sequence length="461" mass="50310">MSVPVGGELLIRPGVLVDADEVKDFFPKEQRTYRRNLGDAHYGKRLGEQRVREERLMRDILKKPTPKCEALMARAHVLEDAGELAAAADLYLRVLACEQQADNHHLRAHAQGVLAKVNRKEAGVMARVKQAAFEAKKGTGGPRAGLAPDKDEALDQHRLKVVGGNDRLSHRNEQERERLAKEEDMRRRSLLEWDELKAAAEMSARGPLGGVDEYERRREQVQAAHAHRDVARNAFEDASDQRRLFHAAHGHAPGADAEEAAWHAARDGAGLPHAGAGFHRHSRHAREYAQRLPDYPPEFYHQPGGAAAVGLRQRPASAGATTAAAARDRERAAANAANLARLYVPGHPYGNGGGAGPPPQRAVWPTAAAPVMAAAAPARRRPATAGPRAPYGRPDVDRPAIPIDPRVVRAKQQAYLDKRKKPDPPPAAPLQPLRVRRAAGRRPSPPRVTARAYADGYAPPP</sequence>
<dbReference type="OrthoDB" id="543955at2759"/>